<dbReference type="OrthoDB" id="675330at2"/>
<keyword evidence="2" id="KW-0732">Signal</keyword>
<dbReference type="RefSeq" id="WP_072794721.1">
    <property type="nucleotide sequence ID" value="NZ_ALIH01000004.1"/>
</dbReference>
<evidence type="ECO:0008006" key="5">
    <source>
        <dbReference type="Google" id="ProtNLM"/>
    </source>
</evidence>
<evidence type="ECO:0000313" key="3">
    <source>
        <dbReference type="EMBL" id="SHI29285.1"/>
    </source>
</evidence>
<accession>A0A1M5ZYD0</accession>
<feature type="signal peptide" evidence="2">
    <location>
        <begin position="1"/>
        <end position="18"/>
    </location>
</feature>
<keyword evidence="4" id="KW-1185">Reference proteome</keyword>
<sequence>MKKLVPILLLLISLNLTAQHKNRDRVKALKVAFITEKLDLSEKEAQAFWPIYNAFESKRANIKYNELRGIKKEIDEKIETMTNAEASKLITRINNAENEMHELKMEFSKKILEILPPKKVILLKTAEDDFKRKMFEEFKKLKRERN</sequence>
<dbReference type="Gene3D" id="1.20.120.1490">
    <property type="match status" value="1"/>
</dbReference>
<feature type="chain" id="PRO_5012115843" description="LTXXQ motif family protein" evidence="2">
    <location>
        <begin position="19"/>
        <end position="146"/>
    </location>
</feature>
<reference evidence="3 4" key="1">
    <citation type="submission" date="2016-11" db="EMBL/GenBank/DDBJ databases">
        <authorList>
            <person name="Jaros S."/>
            <person name="Januszkiewicz K."/>
            <person name="Wedrychowicz H."/>
        </authorList>
    </citation>
    <scope>NUCLEOTIDE SEQUENCE [LARGE SCALE GENOMIC DNA]</scope>
    <source>
        <strain evidence="3 4">CGMCC 1.12213</strain>
    </source>
</reference>
<feature type="coiled-coil region" evidence="1">
    <location>
        <begin position="67"/>
        <end position="113"/>
    </location>
</feature>
<dbReference type="EMBL" id="FQYK01000001">
    <property type="protein sequence ID" value="SHI29285.1"/>
    <property type="molecule type" value="Genomic_DNA"/>
</dbReference>
<dbReference type="AlphaFoldDB" id="A0A1M5ZYD0"/>
<dbReference type="eggNOG" id="ENOG50331PZ">
    <property type="taxonomic scope" value="Bacteria"/>
</dbReference>
<evidence type="ECO:0000256" key="2">
    <source>
        <dbReference type="SAM" id="SignalP"/>
    </source>
</evidence>
<name>A0A1M5ZYD0_9FLAO</name>
<evidence type="ECO:0000313" key="4">
    <source>
        <dbReference type="Proteomes" id="UP000184396"/>
    </source>
</evidence>
<protein>
    <recommendedName>
        <fullName evidence="5">LTXXQ motif family protein</fullName>
    </recommendedName>
</protein>
<dbReference type="Proteomes" id="UP000184396">
    <property type="component" value="Unassembled WGS sequence"/>
</dbReference>
<dbReference type="STRING" id="1178825.SAMN05216261_0061"/>
<gene>
    <name evidence="3" type="ORF">SAMN05216261_0061</name>
</gene>
<keyword evidence="1" id="KW-0175">Coiled coil</keyword>
<organism evidence="3 4">
    <name type="scientific">Algibacter luteus</name>
    <dbReference type="NCBI Taxonomy" id="1178825"/>
    <lineage>
        <taxon>Bacteria</taxon>
        <taxon>Pseudomonadati</taxon>
        <taxon>Bacteroidota</taxon>
        <taxon>Flavobacteriia</taxon>
        <taxon>Flavobacteriales</taxon>
        <taxon>Flavobacteriaceae</taxon>
        <taxon>Algibacter</taxon>
    </lineage>
</organism>
<evidence type="ECO:0000256" key="1">
    <source>
        <dbReference type="SAM" id="Coils"/>
    </source>
</evidence>
<proteinExistence type="predicted"/>